<protein>
    <submittedName>
        <fullName evidence="2">GIP protein</fullName>
    </submittedName>
</protein>
<dbReference type="OrthoDB" id="409904at2759"/>
<reference evidence="2" key="1">
    <citation type="submission" date="2021-02" db="EMBL/GenBank/DDBJ databases">
        <authorList>
            <person name="Dougan E. K."/>
            <person name="Rhodes N."/>
            <person name="Thang M."/>
            <person name="Chan C."/>
        </authorList>
    </citation>
    <scope>NUCLEOTIDE SEQUENCE</scope>
</reference>
<sequence>MEVAVRQPSGAAFNVKVGVTATLTDMKAAIATRTKVAVGRQKLVFGTRISEEPQTPVSELLSADDPPEVLLLVGSSCTLASHSHGPPAVWDADSQTVLWPASMTGGATDAMRLGDGELYTLLKQCQIDAQLYFLQLVRGIPGSEVIRYPLPVRWMEESVFARFSPEGDFVMAESMGKLLMWRTLTGEVHLRSDGTEWTGSVCSLQPGLALISDGGIMSRTLELWDYHSGTRKQACGKEDGLSTASFLLSLSGKWIAKWYYKEPMVVLEVGHEGSDQSFCDSYVDRAAFSPDETEIVVSYPEDMSIAVIRLCDGLTRTTKLPFAAPHYFTSIGFAADASVIFLAVPNGKLHRWACDTLELLPATPDPPKEVMVHGPCGDGNFYYRSDRAGDVQVLDLLCGAVHAFALPKA</sequence>
<accession>A0A812J8Z6</accession>
<gene>
    <name evidence="2" type="primary">GIP</name>
    <name evidence="2" type="ORF">SNAT2548_LOCUS5993</name>
</gene>
<dbReference type="SUPFAM" id="SSF54236">
    <property type="entry name" value="Ubiquitin-like"/>
    <property type="match status" value="1"/>
</dbReference>
<dbReference type="InterPro" id="IPR000626">
    <property type="entry name" value="Ubiquitin-like_dom"/>
</dbReference>
<dbReference type="Gene3D" id="2.130.10.10">
    <property type="entry name" value="YVTN repeat-like/Quinoprotein amine dehydrogenase"/>
    <property type="match status" value="1"/>
</dbReference>
<dbReference type="SUPFAM" id="SSF82171">
    <property type="entry name" value="DPP6 N-terminal domain-like"/>
    <property type="match status" value="1"/>
</dbReference>
<dbReference type="Proteomes" id="UP000604046">
    <property type="component" value="Unassembled WGS sequence"/>
</dbReference>
<dbReference type="AlphaFoldDB" id="A0A812J8Z6"/>
<keyword evidence="3" id="KW-1185">Reference proteome</keyword>
<name>A0A812J8Z6_9DINO</name>
<evidence type="ECO:0000259" key="1">
    <source>
        <dbReference type="PROSITE" id="PS50053"/>
    </source>
</evidence>
<dbReference type="InterPro" id="IPR015943">
    <property type="entry name" value="WD40/YVTN_repeat-like_dom_sf"/>
</dbReference>
<proteinExistence type="predicted"/>
<evidence type="ECO:0000313" key="3">
    <source>
        <dbReference type="Proteomes" id="UP000604046"/>
    </source>
</evidence>
<dbReference type="EMBL" id="CAJNDS010000391">
    <property type="protein sequence ID" value="CAE7201014.1"/>
    <property type="molecule type" value="Genomic_DNA"/>
</dbReference>
<dbReference type="Gene3D" id="3.10.20.90">
    <property type="entry name" value="Phosphatidylinositol 3-kinase Catalytic Subunit, Chain A, domain 1"/>
    <property type="match status" value="1"/>
</dbReference>
<comment type="caution">
    <text evidence="2">The sequence shown here is derived from an EMBL/GenBank/DDBJ whole genome shotgun (WGS) entry which is preliminary data.</text>
</comment>
<feature type="domain" description="Ubiquitin-like" evidence="1">
    <location>
        <begin position="1"/>
        <end position="60"/>
    </location>
</feature>
<dbReference type="PROSITE" id="PS50053">
    <property type="entry name" value="UBIQUITIN_2"/>
    <property type="match status" value="1"/>
</dbReference>
<organism evidence="2 3">
    <name type="scientific">Symbiodinium natans</name>
    <dbReference type="NCBI Taxonomy" id="878477"/>
    <lineage>
        <taxon>Eukaryota</taxon>
        <taxon>Sar</taxon>
        <taxon>Alveolata</taxon>
        <taxon>Dinophyceae</taxon>
        <taxon>Suessiales</taxon>
        <taxon>Symbiodiniaceae</taxon>
        <taxon>Symbiodinium</taxon>
    </lineage>
</organism>
<evidence type="ECO:0000313" key="2">
    <source>
        <dbReference type="EMBL" id="CAE7201014.1"/>
    </source>
</evidence>
<dbReference type="CDD" id="cd17039">
    <property type="entry name" value="Ubl_ubiquitin_like"/>
    <property type="match status" value="1"/>
</dbReference>
<dbReference type="InterPro" id="IPR029071">
    <property type="entry name" value="Ubiquitin-like_domsf"/>
</dbReference>